<evidence type="ECO:0000313" key="7">
    <source>
        <dbReference type="Proteomes" id="UP000254029"/>
    </source>
</evidence>
<dbReference type="FunFam" id="3.30.70.270:FF:000001">
    <property type="entry name" value="Diguanylate cyclase domain protein"/>
    <property type="match status" value="1"/>
</dbReference>
<comment type="catalytic activity">
    <reaction evidence="2">
        <text>2 GTP = 3',3'-c-di-GMP + 2 diphosphate</text>
        <dbReference type="Rhea" id="RHEA:24898"/>
        <dbReference type="ChEBI" id="CHEBI:33019"/>
        <dbReference type="ChEBI" id="CHEBI:37565"/>
        <dbReference type="ChEBI" id="CHEBI:58805"/>
        <dbReference type="EC" id="2.7.7.65"/>
    </reaction>
</comment>
<evidence type="ECO:0000256" key="1">
    <source>
        <dbReference type="ARBA" id="ARBA00012528"/>
    </source>
</evidence>
<accession>A0AAX2MC99</accession>
<dbReference type="Gene3D" id="3.30.70.270">
    <property type="match status" value="1"/>
</dbReference>
<comment type="caution">
    <text evidence="6">The sequence shown here is derived from an EMBL/GenBank/DDBJ whole genome shotgun (WGS) entry which is preliminary data.</text>
</comment>
<dbReference type="Pfam" id="PF00990">
    <property type="entry name" value="GGDEF"/>
    <property type="match status" value="1"/>
</dbReference>
<dbReference type="Proteomes" id="UP000254029">
    <property type="component" value="Unassembled WGS sequence"/>
</dbReference>
<dbReference type="InterPro" id="IPR050469">
    <property type="entry name" value="Diguanylate_Cyclase"/>
</dbReference>
<gene>
    <name evidence="6" type="primary">pleD_6</name>
    <name evidence="6" type="ORF">NCTC8684_03127</name>
</gene>
<evidence type="ECO:0000256" key="2">
    <source>
        <dbReference type="ARBA" id="ARBA00034247"/>
    </source>
</evidence>
<dbReference type="GO" id="GO:0052621">
    <property type="term" value="F:diguanylate cyclase activity"/>
    <property type="evidence" value="ECO:0007669"/>
    <property type="project" value="UniProtKB-EC"/>
</dbReference>
<sequence>MVERESRLQVMRASGDCLPYAFPGVLVLQALQWGHAPTIGLLRWGMLIYPLLALEYLITMLARRCRDDDDDRIGSLYRGFTLGMLASGLAWGCSGWFMVRDDDIMHALVLMLWLLAISAVQGALLTGRRGLFYLFEGVLWLPLLLRLFESPDSLLHWVGLSTLLFLGVLTQYTSRLDRFLAESIRRRVDNRLLSMRLREQSAKLDDWNEQLETQNAELDNTLLRIRELAVRDPLTGVFNMRALTPELERLLQRSEEQGAPFALSIIDLDYFKRINDECGHPTGDEVLQQLCRIVSATLKPGEVFARYGGEEFLLVTPDCNGGEHFRRMDALRAAIADYDWTPLTGILPVTISCGVASWYPGTNLGAMLQRADSALYMAKSQGRNRVCSETEAI</sequence>
<dbReference type="SUPFAM" id="SSF55073">
    <property type="entry name" value="Nucleotide cyclase"/>
    <property type="match status" value="1"/>
</dbReference>
<evidence type="ECO:0000313" key="6">
    <source>
        <dbReference type="EMBL" id="SUX34010.1"/>
    </source>
</evidence>
<feature type="domain" description="GGDEF" evidence="5">
    <location>
        <begin position="259"/>
        <end position="391"/>
    </location>
</feature>
<feature type="coiled-coil region" evidence="3">
    <location>
        <begin position="190"/>
        <end position="228"/>
    </location>
</feature>
<evidence type="ECO:0000256" key="4">
    <source>
        <dbReference type="SAM" id="Phobius"/>
    </source>
</evidence>
<proteinExistence type="predicted"/>
<keyword evidence="4" id="KW-0812">Transmembrane</keyword>
<reference evidence="6 7" key="1">
    <citation type="submission" date="2018-06" db="EMBL/GenBank/DDBJ databases">
        <authorList>
            <consortium name="Pathogen Informatics"/>
            <person name="Doyle S."/>
        </authorList>
    </citation>
    <scope>NUCLEOTIDE SEQUENCE [LARGE SCALE GENOMIC DNA]</scope>
    <source>
        <strain evidence="6 7">NCTC8684</strain>
    </source>
</reference>
<dbReference type="AlphaFoldDB" id="A0AAX2MC99"/>
<feature type="transmembrane region" description="Helical" evidence="4">
    <location>
        <begin position="79"/>
        <end position="98"/>
    </location>
</feature>
<dbReference type="InterPro" id="IPR029787">
    <property type="entry name" value="Nucleotide_cyclase"/>
</dbReference>
<dbReference type="PANTHER" id="PTHR45138">
    <property type="entry name" value="REGULATORY COMPONENTS OF SENSORY TRANSDUCTION SYSTEM"/>
    <property type="match status" value="1"/>
</dbReference>
<dbReference type="PROSITE" id="PS50887">
    <property type="entry name" value="GGDEF"/>
    <property type="match status" value="1"/>
</dbReference>
<feature type="transmembrane region" description="Helical" evidence="4">
    <location>
        <begin position="41"/>
        <end position="58"/>
    </location>
</feature>
<dbReference type="SMART" id="SM00267">
    <property type="entry name" value="GGDEF"/>
    <property type="match status" value="1"/>
</dbReference>
<dbReference type="CDD" id="cd01949">
    <property type="entry name" value="GGDEF"/>
    <property type="match status" value="1"/>
</dbReference>
<dbReference type="EMBL" id="UIGR01000001">
    <property type="protein sequence ID" value="SUX34010.1"/>
    <property type="molecule type" value="Genomic_DNA"/>
</dbReference>
<dbReference type="NCBIfam" id="TIGR00254">
    <property type="entry name" value="GGDEF"/>
    <property type="match status" value="1"/>
</dbReference>
<feature type="transmembrane region" description="Helical" evidence="4">
    <location>
        <begin position="104"/>
        <end position="124"/>
    </location>
</feature>
<keyword evidence="4" id="KW-0472">Membrane</keyword>
<dbReference type="PANTHER" id="PTHR45138:SF9">
    <property type="entry name" value="DIGUANYLATE CYCLASE DGCM-RELATED"/>
    <property type="match status" value="1"/>
</dbReference>
<dbReference type="EC" id="2.7.7.65" evidence="1"/>
<evidence type="ECO:0000256" key="3">
    <source>
        <dbReference type="SAM" id="Coils"/>
    </source>
</evidence>
<protein>
    <recommendedName>
        <fullName evidence="1">diguanylate cyclase</fullName>
        <ecNumber evidence="1">2.7.7.65</ecNumber>
    </recommendedName>
</protein>
<organism evidence="6 7">
    <name type="scientific">Chromobacterium violaceum</name>
    <dbReference type="NCBI Taxonomy" id="536"/>
    <lineage>
        <taxon>Bacteria</taxon>
        <taxon>Pseudomonadati</taxon>
        <taxon>Pseudomonadota</taxon>
        <taxon>Betaproteobacteria</taxon>
        <taxon>Neisseriales</taxon>
        <taxon>Chromobacteriaceae</taxon>
        <taxon>Chromobacterium</taxon>
    </lineage>
</organism>
<dbReference type="InterPro" id="IPR043128">
    <property type="entry name" value="Rev_trsase/Diguanyl_cyclase"/>
</dbReference>
<name>A0AAX2MC99_CHRVL</name>
<keyword evidence="4" id="KW-1133">Transmembrane helix</keyword>
<dbReference type="InterPro" id="IPR000160">
    <property type="entry name" value="GGDEF_dom"/>
</dbReference>
<keyword evidence="3" id="KW-0175">Coiled coil</keyword>
<evidence type="ECO:0000259" key="5">
    <source>
        <dbReference type="PROSITE" id="PS50887"/>
    </source>
</evidence>